<dbReference type="OrthoDB" id="2143115at2759"/>
<dbReference type="Pfam" id="PF06197">
    <property type="entry name" value="DUF998"/>
    <property type="match status" value="1"/>
</dbReference>
<accession>A0A1Y2EQP5</accession>
<name>A0A1Y2EQP5_9FUNG</name>
<evidence type="ECO:0000256" key="1">
    <source>
        <dbReference type="SAM" id="MobiDB-lite"/>
    </source>
</evidence>
<reference evidence="3 4" key="1">
    <citation type="submission" date="2016-08" db="EMBL/GenBank/DDBJ databases">
        <title>A Parts List for Fungal Cellulosomes Revealed by Comparative Genomics.</title>
        <authorList>
            <consortium name="DOE Joint Genome Institute"/>
            <person name="Haitjema C.H."/>
            <person name="Gilmore S.P."/>
            <person name="Henske J.K."/>
            <person name="Solomon K.V."/>
            <person name="De Groot R."/>
            <person name="Kuo A."/>
            <person name="Mondo S.J."/>
            <person name="Salamov A.A."/>
            <person name="Labutti K."/>
            <person name="Zhao Z."/>
            <person name="Chiniquy J."/>
            <person name="Barry K."/>
            <person name="Brewer H.M."/>
            <person name="Purvine S.O."/>
            <person name="Wright A.T."/>
            <person name="Boxma B."/>
            <person name="Van Alen T."/>
            <person name="Hackstein J.H."/>
            <person name="Baker S.E."/>
            <person name="Grigoriev I.V."/>
            <person name="O'Malley M.A."/>
        </authorList>
    </citation>
    <scope>NUCLEOTIDE SEQUENCE [LARGE SCALE GENOMIC DNA]</scope>
    <source>
        <strain evidence="3 4">G1</strain>
    </source>
</reference>
<gene>
    <name evidence="3" type="ORF">LY90DRAFT_699708</name>
</gene>
<feature type="region of interest" description="Disordered" evidence="1">
    <location>
        <begin position="1"/>
        <end position="23"/>
    </location>
</feature>
<proteinExistence type="predicted"/>
<keyword evidence="2" id="KW-1133">Transmembrane helix</keyword>
<feature type="transmembrane region" description="Helical" evidence="2">
    <location>
        <begin position="144"/>
        <end position="164"/>
    </location>
</feature>
<feature type="transmembrane region" description="Helical" evidence="2">
    <location>
        <begin position="184"/>
        <end position="207"/>
    </location>
</feature>
<evidence type="ECO:0000256" key="2">
    <source>
        <dbReference type="SAM" id="Phobius"/>
    </source>
</evidence>
<feature type="transmembrane region" description="Helical" evidence="2">
    <location>
        <begin position="260"/>
        <end position="280"/>
    </location>
</feature>
<dbReference type="InterPro" id="IPR009339">
    <property type="entry name" value="DUF998"/>
</dbReference>
<dbReference type="AlphaFoldDB" id="A0A1Y2EQP5"/>
<keyword evidence="2" id="KW-0812">Transmembrane</keyword>
<dbReference type="EMBL" id="MCOG01000035">
    <property type="protein sequence ID" value="ORY73155.1"/>
    <property type="molecule type" value="Genomic_DNA"/>
</dbReference>
<dbReference type="Proteomes" id="UP000193920">
    <property type="component" value="Unassembled WGS sequence"/>
</dbReference>
<evidence type="ECO:0000313" key="4">
    <source>
        <dbReference type="Proteomes" id="UP000193920"/>
    </source>
</evidence>
<organism evidence="3 4">
    <name type="scientific">Neocallimastix californiae</name>
    <dbReference type="NCBI Taxonomy" id="1754190"/>
    <lineage>
        <taxon>Eukaryota</taxon>
        <taxon>Fungi</taxon>
        <taxon>Fungi incertae sedis</taxon>
        <taxon>Chytridiomycota</taxon>
        <taxon>Chytridiomycota incertae sedis</taxon>
        <taxon>Neocallimastigomycetes</taxon>
        <taxon>Neocallimastigales</taxon>
        <taxon>Neocallimastigaceae</taxon>
        <taxon>Neocallimastix</taxon>
    </lineage>
</organism>
<feature type="transmembrane region" description="Helical" evidence="2">
    <location>
        <begin position="99"/>
        <end position="123"/>
    </location>
</feature>
<feature type="compositionally biased region" description="Polar residues" evidence="1">
    <location>
        <begin position="1"/>
        <end position="12"/>
    </location>
</feature>
<keyword evidence="4" id="KW-1185">Reference proteome</keyword>
<protein>
    <submittedName>
        <fullName evidence="3">Uncharacterized protein</fullName>
    </submittedName>
</protein>
<evidence type="ECO:0000313" key="3">
    <source>
        <dbReference type="EMBL" id="ORY73155.1"/>
    </source>
</evidence>
<feature type="transmembrane region" description="Helical" evidence="2">
    <location>
        <begin position="52"/>
        <end position="69"/>
    </location>
</feature>
<sequence length="313" mass="34870">MSTNKNDITYNSVEEDNEDSLQPKHPITLTTTTTKNNNNNGRIKYKNDKRTLIHWFCLSGPLSVLFYALHDIIGGRNYPGYDWKRQAVSDLTAKDAPSFVVASSYSSIYGLFNGICCTLLCLLMEKSEKERSDSKNGHGYGHGLIFRLGIYTFALMNFVSAIGYSLFPLTGSGYDGSFQSFVHVYIVTVAVVLLSIISLILIAVGSFKGNEFGNGRGKDKDKDKDNGKESKEAFVEVENENEIEILERENQIRNRSKKCLGGLAILAFLFMMMGAIGSGLVPKRYFGVVERWSTYSAVVFTGILGIYGFLRKL</sequence>
<comment type="caution">
    <text evidence="3">The sequence shown here is derived from an EMBL/GenBank/DDBJ whole genome shotgun (WGS) entry which is preliminary data.</text>
</comment>
<feature type="transmembrane region" description="Helical" evidence="2">
    <location>
        <begin position="292"/>
        <end position="310"/>
    </location>
</feature>
<keyword evidence="2" id="KW-0472">Membrane</keyword>